<dbReference type="KEGG" id="sve:SVEN_0670"/>
<accession>F2R8N9</accession>
<gene>
    <name evidence="2" type="ordered locus">SVEN_0670</name>
</gene>
<dbReference type="AlphaFoldDB" id="F2R8N9"/>
<feature type="transmembrane region" description="Helical" evidence="1">
    <location>
        <begin position="75"/>
        <end position="95"/>
    </location>
</feature>
<keyword evidence="1" id="KW-1133">Transmembrane helix</keyword>
<sequence>MRSMIAAAIDMGVGVMNGGRSTRWSLDEKNYSQGWWVPLGVVVVAAATWGSLGFVEGGCQPGPRGGCVAADGYELRSWVVYLASMPTLFVVVTGLTADRWPPVLGIAAGGAACGLYTLTQGHTIPHLIMAAALFALSITAPTLAWRRRRAARAE</sequence>
<reference evidence="2 3" key="1">
    <citation type="journal article" date="2011" name="BMC Genomics">
        <title>Genome-wide analysis of the role of GlnR in Streptomyces venezuelae provides new insights into global nitrogen regulation in actinomycetes.</title>
        <authorList>
            <person name="Pullan S.T."/>
            <person name="Bibb M.J."/>
            <person name="Merrick M."/>
        </authorList>
    </citation>
    <scope>NUCLEOTIDE SEQUENCE [LARGE SCALE GENOMIC DNA]</scope>
    <source>
        <strain evidence="3">ATCC 10712 / CBS 650.69 / DSM 40230 / JCM 4526 / NBRC 13096 / PD 04745</strain>
    </source>
</reference>
<evidence type="ECO:0000313" key="2">
    <source>
        <dbReference type="EMBL" id="CCA53957.1"/>
    </source>
</evidence>
<proteinExistence type="predicted"/>
<dbReference type="PATRIC" id="fig|953739.5.peg.2716"/>
<protein>
    <submittedName>
        <fullName evidence="2">Uncharacterized protein</fullName>
    </submittedName>
</protein>
<dbReference type="EMBL" id="FR845719">
    <property type="protein sequence ID" value="CCA53957.1"/>
    <property type="molecule type" value="Genomic_DNA"/>
</dbReference>
<dbReference type="Proteomes" id="UP000006854">
    <property type="component" value="Chromosome"/>
</dbReference>
<keyword evidence="1" id="KW-0812">Transmembrane</keyword>
<organism evidence="2 3">
    <name type="scientific">Streptomyces venezuelae (strain ATCC 10712 / CBS 650.69 / DSM 40230 / JCM 4526 / NBRC 13096 / PD 04745)</name>
    <dbReference type="NCBI Taxonomy" id="953739"/>
    <lineage>
        <taxon>Bacteria</taxon>
        <taxon>Bacillati</taxon>
        <taxon>Actinomycetota</taxon>
        <taxon>Actinomycetes</taxon>
        <taxon>Kitasatosporales</taxon>
        <taxon>Streptomycetaceae</taxon>
        <taxon>Streptomyces</taxon>
    </lineage>
</organism>
<name>F2R8N9_STRVP</name>
<feature type="transmembrane region" description="Helical" evidence="1">
    <location>
        <begin position="124"/>
        <end position="145"/>
    </location>
</feature>
<keyword evidence="3" id="KW-1185">Reference proteome</keyword>
<dbReference type="HOGENOM" id="CLU_1703321_0_0_11"/>
<evidence type="ECO:0000313" key="3">
    <source>
        <dbReference type="Proteomes" id="UP000006854"/>
    </source>
</evidence>
<evidence type="ECO:0000256" key="1">
    <source>
        <dbReference type="SAM" id="Phobius"/>
    </source>
</evidence>
<keyword evidence="1" id="KW-0472">Membrane</keyword>
<feature type="transmembrane region" description="Helical" evidence="1">
    <location>
        <begin position="35"/>
        <end position="55"/>
    </location>
</feature>